<reference evidence="1" key="2">
    <citation type="journal article" date="2015" name="Data Brief">
        <title>Shoot transcriptome of the giant reed, Arundo donax.</title>
        <authorList>
            <person name="Barrero R.A."/>
            <person name="Guerrero F.D."/>
            <person name="Moolhuijzen P."/>
            <person name="Goolsby J.A."/>
            <person name="Tidwell J."/>
            <person name="Bellgard S.E."/>
            <person name="Bellgard M.I."/>
        </authorList>
    </citation>
    <scope>NUCLEOTIDE SEQUENCE</scope>
    <source>
        <tissue evidence="1">Shoot tissue taken approximately 20 cm above the soil surface</tissue>
    </source>
</reference>
<dbReference type="AlphaFoldDB" id="A0A0A8Z8C0"/>
<dbReference type="EMBL" id="GBRH01262844">
    <property type="protein sequence ID" value="JAD35051.1"/>
    <property type="molecule type" value="Transcribed_RNA"/>
</dbReference>
<accession>A0A0A8Z8C0</accession>
<proteinExistence type="predicted"/>
<evidence type="ECO:0000313" key="1">
    <source>
        <dbReference type="EMBL" id="JAD35051.1"/>
    </source>
</evidence>
<sequence length="27" mass="2918">MNGVRLLATVGEGDSRHGLYVSPSKHH</sequence>
<protein>
    <submittedName>
        <fullName evidence="1">Uncharacterized protein</fullName>
    </submittedName>
</protein>
<reference evidence="1" key="1">
    <citation type="submission" date="2014-09" db="EMBL/GenBank/DDBJ databases">
        <authorList>
            <person name="Magalhaes I.L.F."/>
            <person name="Oliveira U."/>
            <person name="Santos F.R."/>
            <person name="Vidigal T.H.D.A."/>
            <person name="Brescovit A.D."/>
            <person name="Santos A.J."/>
        </authorList>
    </citation>
    <scope>NUCLEOTIDE SEQUENCE</scope>
    <source>
        <tissue evidence="1">Shoot tissue taken approximately 20 cm above the soil surface</tissue>
    </source>
</reference>
<organism evidence="1">
    <name type="scientific">Arundo donax</name>
    <name type="common">Giant reed</name>
    <name type="synonym">Donax arundinaceus</name>
    <dbReference type="NCBI Taxonomy" id="35708"/>
    <lineage>
        <taxon>Eukaryota</taxon>
        <taxon>Viridiplantae</taxon>
        <taxon>Streptophyta</taxon>
        <taxon>Embryophyta</taxon>
        <taxon>Tracheophyta</taxon>
        <taxon>Spermatophyta</taxon>
        <taxon>Magnoliopsida</taxon>
        <taxon>Liliopsida</taxon>
        <taxon>Poales</taxon>
        <taxon>Poaceae</taxon>
        <taxon>PACMAD clade</taxon>
        <taxon>Arundinoideae</taxon>
        <taxon>Arundineae</taxon>
        <taxon>Arundo</taxon>
    </lineage>
</organism>
<name>A0A0A8Z8C0_ARUDO</name>